<dbReference type="Gene3D" id="3.50.50.60">
    <property type="entry name" value="FAD/NAD(P)-binding domain"/>
    <property type="match status" value="1"/>
</dbReference>
<reference evidence="2" key="1">
    <citation type="journal article" date="2021" name="Nat. Commun.">
        <title>Genetic determinants of endophytism in the Arabidopsis root mycobiome.</title>
        <authorList>
            <person name="Mesny F."/>
            <person name="Miyauchi S."/>
            <person name="Thiergart T."/>
            <person name="Pickel B."/>
            <person name="Atanasova L."/>
            <person name="Karlsson M."/>
            <person name="Huettel B."/>
            <person name="Barry K.W."/>
            <person name="Haridas S."/>
            <person name="Chen C."/>
            <person name="Bauer D."/>
            <person name="Andreopoulos W."/>
            <person name="Pangilinan J."/>
            <person name="LaButti K."/>
            <person name="Riley R."/>
            <person name="Lipzen A."/>
            <person name="Clum A."/>
            <person name="Drula E."/>
            <person name="Henrissat B."/>
            <person name="Kohler A."/>
            <person name="Grigoriev I.V."/>
            <person name="Martin F.M."/>
            <person name="Hacquard S."/>
        </authorList>
    </citation>
    <scope>NUCLEOTIDE SEQUENCE</scope>
    <source>
        <strain evidence="2">MPI-CAGE-AT-0016</strain>
    </source>
</reference>
<organism evidence="2 3">
    <name type="scientific">Plectosphaerella cucumerina</name>
    <dbReference type="NCBI Taxonomy" id="40658"/>
    <lineage>
        <taxon>Eukaryota</taxon>
        <taxon>Fungi</taxon>
        <taxon>Dikarya</taxon>
        <taxon>Ascomycota</taxon>
        <taxon>Pezizomycotina</taxon>
        <taxon>Sordariomycetes</taxon>
        <taxon>Hypocreomycetidae</taxon>
        <taxon>Glomerellales</taxon>
        <taxon>Plectosphaerellaceae</taxon>
        <taxon>Plectosphaerella</taxon>
    </lineage>
</organism>
<dbReference type="OrthoDB" id="68575at2759"/>
<feature type="signal peptide" evidence="1">
    <location>
        <begin position="1"/>
        <end position="17"/>
    </location>
</feature>
<dbReference type="Gene3D" id="3.30.70.1990">
    <property type="match status" value="1"/>
</dbReference>
<dbReference type="EMBL" id="JAGPXD010000004">
    <property type="protein sequence ID" value="KAH7359338.1"/>
    <property type="molecule type" value="Genomic_DNA"/>
</dbReference>
<dbReference type="SUPFAM" id="SSF51905">
    <property type="entry name" value="FAD/NAD(P)-binding domain"/>
    <property type="match status" value="1"/>
</dbReference>
<dbReference type="AlphaFoldDB" id="A0A8K0TJ41"/>
<feature type="chain" id="PRO_5035421020" evidence="1">
    <location>
        <begin position="18"/>
        <end position="459"/>
    </location>
</feature>
<dbReference type="PANTHER" id="PTHR42923:SF26">
    <property type="entry name" value="FMN REDUCTASE LOT6, PUTATIVE (AFU_ORTHOLOGUE AFUA_7G06600)-RELATED"/>
    <property type="match status" value="1"/>
</dbReference>
<gene>
    <name evidence="2" type="ORF">B0T11DRAFT_312048</name>
</gene>
<sequence length="459" mass="49970">MALTLTSLFATFCLVAAAAISPDTIIEVDVAVLGGGASGAHAAVRLREDHGKSVIVVERQARLGGHVATFVDPQSGHPYNYGLNSFTEYGNAEAFFDRFNVTLMTPGRVPLTTTYADFESGEQLQGIVLPPPADTTAALRKYLALCEQYEHMILPSYEYFPGDIPEDLLLPFGDFVTGLGTGDMNEHPTLYVMQAFGAPITRSFVGLAGSFVPASGSNQELYDKIAALLGDDVLYSSTVAESERTSQGVTLSVKTAGQPVTTTIRAKRLLISFEPTLANLRGIDLDDDEREVFSKWLWSTVYVGIARSPALPVGGSLTNTPTSAVPSNWLSLPRNPFVGRFDWMGEENFRVLVTGTEETDSCDAQALVKETFRRLADAGTVEAEEDEKMELAAWADHGPMHLWVSSGDLAGGFIRRKYALQGRSSTFYTGAAWSAQFTTILWEYNDKYVLPRLLASLEE</sequence>
<evidence type="ECO:0000313" key="2">
    <source>
        <dbReference type="EMBL" id="KAH7359338.1"/>
    </source>
</evidence>
<protein>
    <submittedName>
        <fullName evidence="2">Amine oxidase</fullName>
    </submittedName>
</protein>
<dbReference type="Proteomes" id="UP000813385">
    <property type="component" value="Unassembled WGS sequence"/>
</dbReference>
<dbReference type="InterPro" id="IPR036188">
    <property type="entry name" value="FAD/NAD-bd_sf"/>
</dbReference>
<accession>A0A8K0TJ41</accession>
<name>A0A8K0TJ41_9PEZI</name>
<dbReference type="InterPro" id="IPR050464">
    <property type="entry name" value="Zeta_carotene_desat/Oxidored"/>
</dbReference>
<comment type="caution">
    <text evidence="2">The sequence shown here is derived from an EMBL/GenBank/DDBJ whole genome shotgun (WGS) entry which is preliminary data.</text>
</comment>
<dbReference type="PANTHER" id="PTHR42923">
    <property type="entry name" value="PROTOPORPHYRINOGEN OXIDASE"/>
    <property type="match status" value="1"/>
</dbReference>
<proteinExistence type="predicted"/>
<dbReference type="Gene3D" id="1.10.405.20">
    <property type="match status" value="1"/>
</dbReference>
<dbReference type="Pfam" id="PF13450">
    <property type="entry name" value="NAD_binding_8"/>
    <property type="match status" value="1"/>
</dbReference>
<dbReference type="GO" id="GO:0016491">
    <property type="term" value="F:oxidoreductase activity"/>
    <property type="evidence" value="ECO:0007669"/>
    <property type="project" value="TreeGrafter"/>
</dbReference>
<evidence type="ECO:0000313" key="3">
    <source>
        <dbReference type="Proteomes" id="UP000813385"/>
    </source>
</evidence>
<keyword evidence="1" id="KW-0732">Signal</keyword>
<keyword evidence="3" id="KW-1185">Reference proteome</keyword>
<evidence type="ECO:0000256" key="1">
    <source>
        <dbReference type="SAM" id="SignalP"/>
    </source>
</evidence>